<dbReference type="InterPro" id="IPR038461">
    <property type="entry name" value="Schlafen_AlbA_2_dom_sf"/>
</dbReference>
<name>A0A644VZM7_9ZZZZ</name>
<sequence length="387" mass="45585">MNYDLALKIENALKSGKENDQFDFKQEWHKENERLLHDILCFANTVHNRDCYIIFGVSDDKKLIGVNGKNRKKQADLLDMLANVGFAGDYTPKVAVDTLRVGYKEIDVLTIFNSFDVPYYIKKKPTNYNSIREGYIYMRIGDKNTPINQNAPMPDIEMLWKKRLGLTMPPLEQIKQRLANKLEWVSSEEGYYNTYKPDFQLLYQEDEEDERLAGEFYVYSQTNSHFLYSNIKVMFNITVLDRFQLISLDSGRYTTPVPTWSFLGKDEHINPLYIYKYYLKNSFAYQLQQFLFNEDNSEQVWAKHKYDEVILYFDNDTERILFEAYVLENSSLISEYLREADEHYYTLDSGNQLVNAESRKRLSMGLALNKALSQFRDRETGGKMHEA</sequence>
<dbReference type="Gene3D" id="3.30.950.30">
    <property type="entry name" value="Schlafen, AAA domain"/>
    <property type="match status" value="1"/>
</dbReference>
<evidence type="ECO:0000259" key="1">
    <source>
        <dbReference type="Pfam" id="PF04326"/>
    </source>
</evidence>
<gene>
    <name evidence="2" type="ORF">SDC9_42792</name>
</gene>
<accession>A0A644VZM7</accession>
<dbReference type="EMBL" id="VSSQ01000517">
    <property type="protein sequence ID" value="MPL96610.1"/>
    <property type="molecule type" value="Genomic_DNA"/>
</dbReference>
<proteinExistence type="predicted"/>
<dbReference type="InterPro" id="IPR007421">
    <property type="entry name" value="Schlafen_AlbA_2_dom"/>
</dbReference>
<dbReference type="AlphaFoldDB" id="A0A644VZM7"/>
<organism evidence="2">
    <name type="scientific">bioreactor metagenome</name>
    <dbReference type="NCBI Taxonomy" id="1076179"/>
    <lineage>
        <taxon>unclassified sequences</taxon>
        <taxon>metagenomes</taxon>
        <taxon>ecological metagenomes</taxon>
    </lineage>
</organism>
<evidence type="ECO:0000313" key="2">
    <source>
        <dbReference type="EMBL" id="MPL96610.1"/>
    </source>
</evidence>
<feature type="domain" description="Schlafen AlbA-2" evidence="1">
    <location>
        <begin position="18"/>
        <end position="148"/>
    </location>
</feature>
<dbReference type="Pfam" id="PF04326">
    <property type="entry name" value="SLFN_AlbA_2"/>
    <property type="match status" value="1"/>
</dbReference>
<reference evidence="2" key="1">
    <citation type="submission" date="2019-08" db="EMBL/GenBank/DDBJ databases">
        <authorList>
            <person name="Kucharzyk K."/>
            <person name="Murdoch R.W."/>
            <person name="Higgins S."/>
            <person name="Loffler F."/>
        </authorList>
    </citation>
    <scope>NUCLEOTIDE SEQUENCE</scope>
</reference>
<comment type="caution">
    <text evidence="2">The sequence shown here is derived from an EMBL/GenBank/DDBJ whole genome shotgun (WGS) entry which is preliminary data.</text>
</comment>
<protein>
    <recommendedName>
        <fullName evidence="1">Schlafen AlbA-2 domain-containing protein</fullName>
    </recommendedName>
</protein>